<dbReference type="InterPro" id="IPR000387">
    <property type="entry name" value="Tyr_Pase_dom"/>
</dbReference>
<dbReference type="EMBL" id="LUGH01000059">
    <property type="protein sequence ID" value="OBZ90194.1"/>
    <property type="molecule type" value="Genomic_DNA"/>
</dbReference>
<dbReference type="PROSITE" id="PS50054">
    <property type="entry name" value="TYR_PHOSPHATASE_DUAL"/>
    <property type="match status" value="1"/>
</dbReference>
<dbReference type="GO" id="GO:0004721">
    <property type="term" value="F:phosphoprotein phosphatase activity"/>
    <property type="evidence" value="ECO:0007669"/>
    <property type="project" value="UniProtKB-KW"/>
</dbReference>
<dbReference type="FunFam" id="3.90.190.10:FF:000157">
    <property type="entry name" value="Protein-tyrosine phosphatase"/>
    <property type="match status" value="1"/>
</dbReference>
<dbReference type="PROSITE" id="PS50056">
    <property type="entry name" value="TYR_PHOSPHATASE_2"/>
    <property type="match status" value="1"/>
</dbReference>
<dbReference type="PANTHER" id="PTHR46274">
    <property type="entry name" value="PHOSPHATIDYLINOSITOL PHOSPHATASE"/>
    <property type="match status" value="1"/>
</dbReference>
<dbReference type="OrthoDB" id="273181at2759"/>
<proteinExistence type="predicted"/>
<dbReference type="AlphaFoldDB" id="A0A1C7NSD3"/>
<gene>
    <name evidence="5" type="primary">PTPMT1</name>
    <name evidence="5" type="ORF">A0J61_01743</name>
</gene>
<keyword evidence="2" id="KW-0904">Protein phosphatase</keyword>
<dbReference type="SUPFAM" id="SSF52799">
    <property type="entry name" value="(Phosphotyrosine protein) phosphatases II"/>
    <property type="match status" value="1"/>
</dbReference>
<evidence type="ECO:0000259" key="3">
    <source>
        <dbReference type="PROSITE" id="PS50054"/>
    </source>
</evidence>
<dbReference type="PANTHER" id="PTHR46274:SF6">
    <property type="entry name" value="TYR_PHOSPHATASE_2 DOMAIN-CONTAINING PROTEIN"/>
    <property type="match status" value="1"/>
</dbReference>
<evidence type="ECO:0000256" key="1">
    <source>
        <dbReference type="ARBA" id="ARBA00022801"/>
    </source>
</evidence>
<feature type="domain" description="Tyrosine-protein phosphatase" evidence="3">
    <location>
        <begin position="85"/>
        <end position="232"/>
    </location>
</feature>
<dbReference type="InParanoid" id="A0A1C7NSD3"/>
<dbReference type="InterPro" id="IPR029021">
    <property type="entry name" value="Prot-tyrosine_phosphatase-like"/>
</dbReference>
<dbReference type="Pfam" id="PF00782">
    <property type="entry name" value="DSPc"/>
    <property type="match status" value="1"/>
</dbReference>
<sequence length="247" mass="28852">MRLQQQHSSLGISQALEEEIRKLEEEQKNKKGNRNSQIFRSDLTDAMFKVPSQESSFLTWSRFYISLYYNKLAVNMFGFLTGWSWYNRIDGHLILGALPTPSQIKTLRRQENVDTVINLCAEFPGYKKLYKELDIQQIRLGIPDYSIPPVESIQHIIQQIDDRKQQNPKSTIYLHCKAGRGRSAIIAVCYLLRTYKLDLMTCQKLILERRTQVDKDLCQTDQVRLFYKNILSDIESGKLDRVSLINQ</sequence>
<dbReference type="Gene3D" id="3.90.190.10">
    <property type="entry name" value="Protein tyrosine phosphatase superfamily"/>
    <property type="match status" value="1"/>
</dbReference>
<dbReference type="Proteomes" id="UP000093000">
    <property type="component" value="Unassembled WGS sequence"/>
</dbReference>
<keyword evidence="1" id="KW-0378">Hydrolase</keyword>
<name>A0A1C7NSD3_9FUNG</name>
<protein>
    <submittedName>
        <fullName evidence="5">Phosphatidylglycerophosphatase and protein-tyrosine phosphatase 1</fullName>
    </submittedName>
</protein>
<evidence type="ECO:0000256" key="2">
    <source>
        <dbReference type="ARBA" id="ARBA00022912"/>
    </source>
</evidence>
<dbReference type="STRING" id="101091.A0A1C7NSD3"/>
<evidence type="ECO:0000259" key="4">
    <source>
        <dbReference type="PROSITE" id="PS50056"/>
    </source>
</evidence>
<evidence type="ECO:0000313" key="6">
    <source>
        <dbReference type="Proteomes" id="UP000093000"/>
    </source>
</evidence>
<dbReference type="SMART" id="SM00195">
    <property type="entry name" value="DSPc"/>
    <property type="match status" value="1"/>
</dbReference>
<dbReference type="PROSITE" id="PS00383">
    <property type="entry name" value="TYR_PHOSPHATASE_1"/>
    <property type="match status" value="1"/>
</dbReference>
<accession>A0A1C7NSD3</accession>
<comment type="caution">
    <text evidence="5">The sequence shown here is derived from an EMBL/GenBank/DDBJ whole genome shotgun (WGS) entry which is preliminary data.</text>
</comment>
<keyword evidence="6" id="KW-1185">Reference proteome</keyword>
<feature type="domain" description="Tyrosine specific protein phosphatases" evidence="4">
    <location>
        <begin position="151"/>
        <end position="210"/>
    </location>
</feature>
<dbReference type="InterPro" id="IPR020422">
    <property type="entry name" value="TYR_PHOSPHATASE_DUAL_dom"/>
</dbReference>
<dbReference type="InterPro" id="IPR000340">
    <property type="entry name" value="Dual-sp_phosphatase_cat-dom"/>
</dbReference>
<organism evidence="5 6">
    <name type="scientific">Choanephora cucurbitarum</name>
    <dbReference type="NCBI Taxonomy" id="101091"/>
    <lineage>
        <taxon>Eukaryota</taxon>
        <taxon>Fungi</taxon>
        <taxon>Fungi incertae sedis</taxon>
        <taxon>Mucoromycota</taxon>
        <taxon>Mucoromycotina</taxon>
        <taxon>Mucoromycetes</taxon>
        <taxon>Mucorales</taxon>
        <taxon>Mucorineae</taxon>
        <taxon>Choanephoraceae</taxon>
        <taxon>Choanephoroideae</taxon>
        <taxon>Choanephora</taxon>
    </lineage>
</organism>
<reference evidence="5 6" key="1">
    <citation type="submission" date="2016-03" db="EMBL/GenBank/DDBJ databases">
        <title>Choanephora cucurbitarum.</title>
        <authorList>
            <person name="Min B."/>
            <person name="Park H."/>
            <person name="Park J.-H."/>
            <person name="Shin H.-D."/>
            <person name="Choi I.-G."/>
        </authorList>
    </citation>
    <scope>NUCLEOTIDE SEQUENCE [LARGE SCALE GENOMIC DNA]</scope>
    <source>
        <strain evidence="5 6">KUS-F28377</strain>
    </source>
</reference>
<dbReference type="InterPro" id="IPR016130">
    <property type="entry name" value="Tyr_Pase_AS"/>
</dbReference>
<evidence type="ECO:0000313" key="5">
    <source>
        <dbReference type="EMBL" id="OBZ90194.1"/>
    </source>
</evidence>